<protein>
    <recommendedName>
        <fullName evidence="1">Glyoxalase-like domain-containing protein</fullName>
    </recommendedName>
</protein>
<proteinExistence type="predicted"/>
<evidence type="ECO:0000313" key="3">
    <source>
        <dbReference type="Proteomes" id="UP000320390"/>
    </source>
</evidence>
<accession>A0A518F0I3</accession>
<dbReference type="Gene3D" id="3.10.180.10">
    <property type="entry name" value="2,3-Dihydroxybiphenyl 1,2-Dioxygenase, domain 1"/>
    <property type="match status" value="1"/>
</dbReference>
<dbReference type="EMBL" id="CP036434">
    <property type="protein sequence ID" value="QDV09848.1"/>
    <property type="molecule type" value="Genomic_DNA"/>
</dbReference>
<reference evidence="2 3" key="1">
    <citation type="submission" date="2019-02" db="EMBL/GenBank/DDBJ databases">
        <title>Deep-cultivation of Planctomycetes and their phenomic and genomic characterization uncovers novel biology.</title>
        <authorList>
            <person name="Wiegand S."/>
            <person name="Jogler M."/>
            <person name="Boedeker C."/>
            <person name="Pinto D."/>
            <person name="Vollmers J."/>
            <person name="Rivas-Marin E."/>
            <person name="Kohn T."/>
            <person name="Peeters S.H."/>
            <person name="Heuer A."/>
            <person name="Rast P."/>
            <person name="Oberbeckmann S."/>
            <person name="Bunk B."/>
            <person name="Jeske O."/>
            <person name="Meyerdierks A."/>
            <person name="Storesund J.E."/>
            <person name="Kallscheuer N."/>
            <person name="Luecker S."/>
            <person name="Lage O.M."/>
            <person name="Pohl T."/>
            <person name="Merkel B.J."/>
            <person name="Hornburger P."/>
            <person name="Mueller R.-W."/>
            <person name="Bruemmer F."/>
            <person name="Labrenz M."/>
            <person name="Spormann A.M."/>
            <person name="Op den Camp H."/>
            <person name="Overmann J."/>
            <person name="Amann R."/>
            <person name="Jetten M.S.M."/>
            <person name="Mascher T."/>
            <person name="Medema M.H."/>
            <person name="Devos D.P."/>
            <person name="Kaster A.-K."/>
            <person name="Ovreas L."/>
            <person name="Rohde M."/>
            <person name="Galperin M.Y."/>
            <person name="Jogler C."/>
        </authorList>
    </citation>
    <scope>NUCLEOTIDE SEQUENCE [LARGE SCALE GENOMIC DNA]</scope>
    <source>
        <strain evidence="2 3">Poly30</strain>
    </source>
</reference>
<feature type="domain" description="Glyoxalase-like" evidence="1">
    <location>
        <begin position="5"/>
        <end position="192"/>
    </location>
</feature>
<sequence length="238" mass="25786">MLGQLDHVVYLCRDLADTSGVLPGLPDLPGPPGGTPLNRLTAPDWIAVDSDGIWTAEYRLHGGAVEFLAPAYRAGDPTRTCSGLMQKVEASGPGYKSLVFGTDDLERERTRLHAAGFEPGEITASSARHFDSDERREWRRFRCADEPLHGLKVFVIERAAALAAAADAPILESVEIATQHLDRARQRWRSLLGTRETTGPTAGTLTFSLGSASLLIRQIPETSDDTGSLDRIAGVRVQ</sequence>
<keyword evidence="3" id="KW-1185">Reference proteome</keyword>
<dbReference type="Pfam" id="PF13468">
    <property type="entry name" value="Glyoxalase_3"/>
    <property type="match status" value="1"/>
</dbReference>
<gene>
    <name evidence="2" type="ORF">Poly30_54080</name>
</gene>
<dbReference type="RefSeq" id="WP_419190699.1">
    <property type="nucleotide sequence ID" value="NZ_CP036434.1"/>
</dbReference>
<dbReference type="InterPro" id="IPR025870">
    <property type="entry name" value="Glyoxalase-like_dom"/>
</dbReference>
<dbReference type="InterPro" id="IPR029068">
    <property type="entry name" value="Glyas_Bleomycin-R_OHBP_Dase"/>
</dbReference>
<dbReference type="SUPFAM" id="SSF54593">
    <property type="entry name" value="Glyoxalase/Bleomycin resistance protein/Dihydroxybiphenyl dioxygenase"/>
    <property type="match status" value="1"/>
</dbReference>
<dbReference type="Proteomes" id="UP000320390">
    <property type="component" value="Chromosome"/>
</dbReference>
<evidence type="ECO:0000313" key="2">
    <source>
        <dbReference type="EMBL" id="QDV09848.1"/>
    </source>
</evidence>
<organism evidence="2 3">
    <name type="scientific">Saltatorellus ferox</name>
    <dbReference type="NCBI Taxonomy" id="2528018"/>
    <lineage>
        <taxon>Bacteria</taxon>
        <taxon>Pseudomonadati</taxon>
        <taxon>Planctomycetota</taxon>
        <taxon>Planctomycetia</taxon>
        <taxon>Planctomycetia incertae sedis</taxon>
        <taxon>Saltatorellus</taxon>
    </lineage>
</organism>
<evidence type="ECO:0000259" key="1">
    <source>
        <dbReference type="Pfam" id="PF13468"/>
    </source>
</evidence>
<dbReference type="AlphaFoldDB" id="A0A518F0I3"/>
<name>A0A518F0I3_9BACT</name>